<organism evidence="1 2">
    <name type="scientific">Candidatus Francisella endociliophora</name>
    <dbReference type="NCBI Taxonomy" id="653937"/>
    <lineage>
        <taxon>Bacteria</taxon>
        <taxon>Pseudomonadati</taxon>
        <taxon>Pseudomonadota</taxon>
        <taxon>Gammaproteobacteria</taxon>
        <taxon>Thiotrichales</taxon>
        <taxon>Francisellaceae</taxon>
        <taxon>Francisella</taxon>
    </lineage>
</organism>
<accession>A0A097EPV6</accession>
<evidence type="ECO:0000313" key="1">
    <source>
        <dbReference type="EMBL" id="AIT09602.1"/>
    </source>
</evidence>
<dbReference type="eggNOG" id="ENOG50349J7">
    <property type="taxonomic scope" value="Bacteria"/>
</dbReference>
<dbReference type="KEGG" id="frf:LO80_06255"/>
<gene>
    <name evidence="1" type="ORF">LO80_06255</name>
</gene>
<protein>
    <submittedName>
        <fullName evidence="1">Intracellular growth locus C protein</fullName>
    </submittedName>
</protein>
<dbReference type="InterPro" id="IPR021048">
    <property type="entry name" value="Intracellular_growth_locus_C"/>
</dbReference>
<keyword evidence="2" id="KW-1185">Reference proteome</keyword>
<proteinExistence type="predicted"/>
<evidence type="ECO:0000313" key="2">
    <source>
        <dbReference type="Proteomes" id="UP000029672"/>
    </source>
</evidence>
<dbReference type="STRING" id="1547445.LO80_06255"/>
<dbReference type="HOGENOM" id="CLU_1313898_0_0_6"/>
<dbReference type="Proteomes" id="UP000029672">
    <property type="component" value="Chromosome"/>
</dbReference>
<reference evidence="1 2" key="1">
    <citation type="submission" date="2014-10" db="EMBL/GenBank/DDBJ databases">
        <title>Whole genome sequence of Francisella endociliophora strain FSC1006, isolated from a laboratory culture of the marine ciliate Euplotes raikovi.</title>
        <authorList>
            <person name="Granberg M."/>
            <person name="Backman S."/>
            <person name="Lundmark E."/>
            <person name="Nilsson E."/>
            <person name="Karlsson E."/>
            <person name="Thelaus J."/>
            <person name="Ohrman C."/>
            <person name="Larkeryd A."/>
            <person name="Stenberg P."/>
        </authorList>
    </citation>
    <scope>NUCLEOTIDE SEQUENCE [LARGE SCALE GENOMIC DNA]</scope>
    <source>
        <strain evidence="1 2">FSC1006</strain>
    </source>
</reference>
<dbReference type="Pfam" id="PF11550">
    <property type="entry name" value="IglC"/>
    <property type="match status" value="1"/>
</dbReference>
<dbReference type="RefSeq" id="WP_040009617.1">
    <property type="nucleotide sequence ID" value="NZ_CP009574.1"/>
</dbReference>
<dbReference type="EMBL" id="CP009574">
    <property type="protein sequence ID" value="AIT09602.1"/>
    <property type="molecule type" value="Genomic_DNA"/>
</dbReference>
<dbReference type="AlphaFoldDB" id="A0A097EPV6"/>
<sequence>MSEEMLTRQNITSGAPLNIETGVTSSIGSHSSPRVFVDSLTIAGESFDKNIVAIDGGEDVTKADKATAAAAIIAMTISPGSINPTVTLTLGVLINSNTRAKLEEKISQVLNSGTNDIKIKLGAANKKQEFKTDEKWGVVADVSNFEFFPISPRAFSFHIDPTDLMGVSKNGMRYHIIEIGGLTTEKGELNVCSAASTDKGVAKIGYISAS</sequence>
<name>A0A097EPV6_9GAMM</name>